<keyword evidence="1" id="KW-0732">Signal</keyword>
<evidence type="ECO:0000313" key="2">
    <source>
        <dbReference type="EMBL" id="KJZ05650.1"/>
    </source>
</evidence>
<gene>
    <name evidence="2" type="ORF">TW77_22320</name>
</gene>
<dbReference type="InterPro" id="IPR010239">
    <property type="entry name" value="CHP02001"/>
</dbReference>
<dbReference type="Pfam" id="PF09694">
    <property type="entry name" value="Gcw_chp"/>
    <property type="match status" value="1"/>
</dbReference>
<comment type="caution">
    <text evidence="2">The sequence shown here is derived from an EMBL/GenBank/DDBJ whole genome shotgun (WGS) entry which is preliminary data.</text>
</comment>
<name>A0A0F4QEC0_9GAMM</name>
<organism evidence="2 3">
    <name type="scientific">Pseudoalteromonas rubra</name>
    <dbReference type="NCBI Taxonomy" id="43658"/>
    <lineage>
        <taxon>Bacteria</taxon>
        <taxon>Pseudomonadati</taxon>
        <taxon>Pseudomonadota</taxon>
        <taxon>Gammaproteobacteria</taxon>
        <taxon>Alteromonadales</taxon>
        <taxon>Pseudoalteromonadaceae</taxon>
        <taxon>Pseudoalteromonas</taxon>
    </lineage>
</organism>
<proteinExistence type="predicted"/>
<keyword evidence="3" id="KW-1185">Reference proteome</keyword>
<protein>
    <recommendedName>
        <fullName evidence="4">Porin</fullName>
    </recommendedName>
</protein>
<reference evidence="2 3" key="1">
    <citation type="journal article" date="2015" name="BMC Genomics">
        <title>Genome mining reveals unlocked bioactive potential of marine Gram-negative bacteria.</title>
        <authorList>
            <person name="Machado H."/>
            <person name="Sonnenschein E.C."/>
            <person name="Melchiorsen J."/>
            <person name="Gram L."/>
        </authorList>
    </citation>
    <scope>NUCLEOTIDE SEQUENCE [LARGE SCALE GENOMIC DNA]</scope>
    <source>
        <strain evidence="2 3">S2471</strain>
    </source>
</reference>
<evidence type="ECO:0000256" key="1">
    <source>
        <dbReference type="SAM" id="SignalP"/>
    </source>
</evidence>
<dbReference type="Proteomes" id="UP000033452">
    <property type="component" value="Unassembled WGS sequence"/>
</dbReference>
<feature type="chain" id="PRO_5002475407" description="Porin" evidence="1">
    <location>
        <begin position="19"/>
        <end position="223"/>
    </location>
</feature>
<dbReference type="PATRIC" id="fig|43658.5.peg.4705"/>
<evidence type="ECO:0008006" key="4">
    <source>
        <dbReference type="Google" id="ProtNLM"/>
    </source>
</evidence>
<evidence type="ECO:0000313" key="3">
    <source>
        <dbReference type="Proteomes" id="UP000033452"/>
    </source>
</evidence>
<dbReference type="OrthoDB" id="9793561at2"/>
<dbReference type="RefSeq" id="WP_046007161.1">
    <property type="nucleotide sequence ID" value="NZ_JXYA01000065.1"/>
</dbReference>
<sequence length="223" mass="24848">MKKLLLCTFLAVSANGYAATSSTITLVSDYLFNGVSQTDEDPAIQASLDWAGDSGLYAGFWGSQVDFGEGTDIEADGYIGYYTAIDDTVNVDIGIAQYTYHGGDNSSDYNYPEAYVKFNVGNTNLNFWHTWDYFGTDAGHSIVMLTHAIPINDNLSFEVGIDHSISHDKDKWKWEDDDSYTHWRATVNYSINDWALSLGYEDTTMETMGDSTVLVTLARTFNF</sequence>
<dbReference type="AlphaFoldDB" id="A0A0F4QEC0"/>
<dbReference type="NCBIfam" id="TIGR02001">
    <property type="entry name" value="gcw_chp"/>
    <property type="match status" value="1"/>
</dbReference>
<dbReference type="EMBL" id="JXYA01000065">
    <property type="protein sequence ID" value="KJZ05650.1"/>
    <property type="molecule type" value="Genomic_DNA"/>
</dbReference>
<accession>A0A0F4QEC0</accession>
<feature type="signal peptide" evidence="1">
    <location>
        <begin position="1"/>
        <end position="18"/>
    </location>
</feature>